<name>A0ABP3TE99_9GAMM</name>
<dbReference type="Proteomes" id="UP001499915">
    <property type="component" value="Unassembled WGS sequence"/>
</dbReference>
<sequence>MSRYTTEDLVWRRPFCIALLLLALPLLYLAGGQLLAGIASVQGEMFLQDWEQKRTAPSERAWQVAFEAANRSNSLLPIDNGEYLDRLGRVNEWQGVFKPFGDVESIESRRDALTAYRQAAQLRPLWPHTWAQLAYIKLRLLEFDKEFDQALLQADRLGPWRMSVQAQLAEIGMIAWPQLDQQQRRSVWMSLQKTLMYDAARTRPLVQLARDAGLYRQMCLTLDERLLAERKLCTR</sequence>
<proteinExistence type="predicted"/>
<organism evidence="1 2">
    <name type="scientific">Marinobacterium maritimum</name>
    <dbReference type="NCBI Taxonomy" id="500162"/>
    <lineage>
        <taxon>Bacteria</taxon>
        <taxon>Pseudomonadati</taxon>
        <taxon>Pseudomonadota</taxon>
        <taxon>Gammaproteobacteria</taxon>
        <taxon>Oceanospirillales</taxon>
        <taxon>Oceanospirillaceae</taxon>
        <taxon>Marinobacterium</taxon>
    </lineage>
</organism>
<dbReference type="EMBL" id="BAAAET010000002">
    <property type="protein sequence ID" value="GAA0691888.1"/>
    <property type="molecule type" value="Genomic_DNA"/>
</dbReference>
<keyword evidence="2" id="KW-1185">Reference proteome</keyword>
<comment type="caution">
    <text evidence="1">The sequence shown here is derived from an EMBL/GenBank/DDBJ whole genome shotgun (WGS) entry which is preliminary data.</text>
</comment>
<dbReference type="RefSeq" id="WP_343805178.1">
    <property type="nucleotide sequence ID" value="NZ_BAAAET010000002.1"/>
</dbReference>
<accession>A0ABP3TE99</accession>
<evidence type="ECO:0000313" key="2">
    <source>
        <dbReference type="Proteomes" id="UP001499915"/>
    </source>
</evidence>
<evidence type="ECO:0000313" key="1">
    <source>
        <dbReference type="EMBL" id="GAA0691888.1"/>
    </source>
</evidence>
<protein>
    <submittedName>
        <fullName evidence="1">Uncharacterized protein</fullName>
    </submittedName>
</protein>
<reference evidence="2" key="1">
    <citation type="journal article" date="2019" name="Int. J. Syst. Evol. Microbiol.">
        <title>The Global Catalogue of Microorganisms (GCM) 10K type strain sequencing project: providing services to taxonomists for standard genome sequencing and annotation.</title>
        <authorList>
            <consortium name="The Broad Institute Genomics Platform"/>
            <consortium name="The Broad Institute Genome Sequencing Center for Infectious Disease"/>
            <person name="Wu L."/>
            <person name="Ma J."/>
        </authorList>
    </citation>
    <scope>NUCLEOTIDE SEQUENCE [LARGE SCALE GENOMIC DNA]</scope>
    <source>
        <strain evidence="2">JCM 15134</strain>
    </source>
</reference>
<gene>
    <name evidence="1" type="ORF">GCM10009104_18600</name>
</gene>